<evidence type="ECO:0000256" key="1">
    <source>
        <dbReference type="SAM" id="MobiDB-lite"/>
    </source>
</evidence>
<dbReference type="Pfam" id="PF01924">
    <property type="entry name" value="HypD"/>
    <property type="match status" value="1"/>
</dbReference>
<dbReference type="EMBL" id="JAEPCM010000940">
    <property type="protein sequence ID" value="MCG7949557.1"/>
    <property type="molecule type" value="Genomic_DNA"/>
</dbReference>
<name>A0A9E4N8K1_9GAMM</name>
<dbReference type="PANTHER" id="PTHR30149">
    <property type="entry name" value="HYDROGENASE PROTEIN ASSEMBLY PROTEIN HYPD"/>
    <property type="match status" value="1"/>
</dbReference>
<dbReference type="GO" id="GO:0005506">
    <property type="term" value="F:iron ion binding"/>
    <property type="evidence" value="ECO:0007669"/>
    <property type="project" value="TreeGrafter"/>
</dbReference>
<evidence type="ECO:0000313" key="3">
    <source>
        <dbReference type="Proteomes" id="UP000886667"/>
    </source>
</evidence>
<evidence type="ECO:0000313" key="2">
    <source>
        <dbReference type="EMBL" id="MCG7949557.1"/>
    </source>
</evidence>
<protein>
    <submittedName>
        <fullName evidence="2">Hydrogenase formation protein HypD</fullName>
    </submittedName>
</protein>
<dbReference type="PANTHER" id="PTHR30149:SF0">
    <property type="entry name" value="HYDROGENASE MATURATION FACTOR HYPD"/>
    <property type="match status" value="1"/>
</dbReference>
<sequence length="114" mass="12432">MSLSAKEWLTQLRQLPLSDRFRIMNVCGGHERSITQAGLRGALPSQIELIPGPGCPVCVCPEEDIYQAIQLALNEEITLLAFGDMLRVPVNVSKQEPRSLDQAHGAGADIRPIA</sequence>
<accession>A0A9E4N8K1</accession>
<dbReference type="InterPro" id="IPR042243">
    <property type="entry name" value="HypD_1"/>
</dbReference>
<organism evidence="2 3">
    <name type="scientific">Candidatus Thiodiazotropha taylori</name>
    <dbReference type="NCBI Taxonomy" id="2792791"/>
    <lineage>
        <taxon>Bacteria</taxon>
        <taxon>Pseudomonadati</taxon>
        <taxon>Pseudomonadota</taxon>
        <taxon>Gammaproteobacteria</taxon>
        <taxon>Chromatiales</taxon>
        <taxon>Sedimenticolaceae</taxon>
        <taxon>Candidatus Thiodiazotropha</taxon>
    </lineage>
</organism>
<comment type="caution">
    <text evidence="2">The sequence shown here is derived from an EMBL/GenBank/DDBJ whole genome shotgun (WGS) entry which is preliminary data.</text>
</comment>
<dbReference type="Gene3D" id="3.40.50.11750">
    <property type="entry name" value="HypD, alpha/beta domain 1"/>
    <property type="match status" value="1"/>
</dbReference>
<dbReference type="InterPro" id="IPR002780">
    <property type="entry name" value="Hyd_form_HypD"/>
</dbReference>
<feature type="non-terminal residue" evidence="2">
    <location>
        <position position="114"/>
    </location>
</feature>
<dbReference type="GO" id="GO:0070025">
    <property type="term" value="F:carbon monoxide binding"/>
    <property type="evidence" value="ECO:0007669"/>
    <property type="project" value="TreeGrafter"/>
</dbReference>
<dbReference type="GO" id="GO:0051604">
    <property type="term" value="P:protein maturation"/>
    <property type="evidence" value="ECO:0007669"/>
    <property type="project" value="TreeGrafter"/>
</dbReference>
<dbReference type="GO" id="GO:0051539">
    <property type="term" value="F:4 iron, 4 sulfur cluster binding"/>
    <property type="evidence" value="ECO:0007669"/>
    <property type="project" value="TreeGrafter"/>
</dbReference>
<dbReference type="AlphaFoldDB" id="A0A9E4N8K1"/>
<gene>
    <name evidence="2" type="ORF">JAZ07_24740</name>
</gene>
<reference evidence="2" key="1">
    <citation type="journal article" date="2021" name="Proc. Natl. Acad. Sci. U.S.A.">
        <title>Global biogeography of chemosynthetic symbionts reveals both localized and globally distributed symbiont groups. .</title>
        <authorList>
            <person name="Osvatic J.T."/>
            <person name="Wilkins L.G.E."/>
            <person name="Leibrecht L."/>
            <person name="Leray M."/>
            <person name="Zauner S."/>
            <person name="Polzin J."/>
            <person name="Camacho Y."/>
            <person name="Gros O."/>
            <person name="van Gils J.A."/>
            <person name="Eisen J.A."/>
            <person name="Petersen J.M."/>
            <person name="Yuen B."/>
        </authorList>
    </citation>
    <scope>NUCLEOTIDE SEQUENCE</scope>
    <source>
        <strain evidence="2">MAGclacostrist064TRANS</strain>
    </source>
</reference>
<proteinExistence type="predicted"/>
<feature type="region of interest" description="Disordered" evidence="1">
    <location>
        <begin position="95"/>
        <end position="114"/>
    </location>
</feature>
<dbReference type="Proteomes" id="UP000886667">
    <property type="component" value="Unassembled WGS sequence"/>
</dbReference>